<protein>
    <recommendedName>
        <fullName evidence="4">dTTP/UTP pyrophosphatase</fullName>
        <shortName evidence="4">dTTPase/UTPase</shortName>
        <ecNumber evidence="4">3.6.1.9</ecNumber>
    </recommendedName>
    <alternativeName>
        <fullName evidence="4">Nucleoside triphosphate pyrophosphatase</fullName>
    </alternativeName>
    <alternativeName>
        <fullName evidence="4">Nucleotide pyrophosphatase</fullName>
        <shortName evidence="4">Nucleotide PPase</shortName>
    </alternativeName>
</protein>
<dbReference type="GO" id="GO:0036218">
    <property type="term" value="F:dTTP diphosphatase activity"/>
    <property type="evidence" value="ECO:0007669"/>
    <property type="project" value="RHEA"/>
</dbReference>
<feature type="site" description="Important for substrate specificity" evidence="4">
    <location>
        <position position="254"/>
    </location>
</feature>
<comment type="catalytic activity">
    <reaction evidence="4">
        <text>UTP + H2O = UMP + diphosphate + H(+)</text>
        <dbReference type="Rhea" id="RHEA:29395"/>
        <dbReference type="ChEBI" id="CHEBI:15377"/>
        <dbReference type="ChEBI" id="CHEBI:15378"/>
        <dbReference type="ChEBI" id="CHEBI:33019"/>
        <dbReference type="ChEBI" id="CHEBI:46398"/>
        <dbReference type="ChEBI" id="CHEBI:57865"/>
        <dbReference type="EC" id="3.6.1.9"/>
    </reaction>
</comment>
<dbReference type="GO" id="GO:0036221">
    <property type="term" value="F:UTP diphosphatase activity"/>
    <property type="evidence" value="ECO:0007669"/>
    <property type="project" value="RHEA"/>
</dbReference>
<dbReference type="CDD" id="cd00555">
    <property type="entry name" value="Maf"/>
    <property type="match status" value="1"/>
</dbReference>
<feature type="site" description="Important for substrate specificity" evidence="4">
    <location>
        <position position="22"/>
    </location>
</feature>
<dbReference type="Pfam" id="PF02545">
    <property type="entry name" value="Maf"/>
    <property type="match status" value="2"/>
</dbReference>
<dbReference type="OrthoDB" id="9807767at2"/>
<keyword evidence="2 4" id="KW-0378">Hydrolase</keyword>
<name>A0A1H2PSN3_9BURK</name>
<dbReference type="EMBL" id="FNLO01000010">
    <property type="protein sequence ID" value="SDV50054.1"/>
    <property type="molecule type" value="Genomic_DNA"/>
</dbReference>
<comment type="similarity">
    <text evidence="4">Belongs to the Maf family. YhdE subfamily.</text>
</comment>
<dbReference type="AlphaFoldDB" id="A0A1H2PSN3"/>
<comment type="cofactor">
    <cofactor evidence="1 4">
        <name>a divalent metal cation</name>
        <dbReference type="ChEBI" id="CHEBI:60240"/>
    </cofactor>
</comment>
<dbReference type="GO" id="GO:0005737">
    <property type="term" value="C:cytoplasm"/>
    <property type="evidence" value="ECO:0007669"/>
    <property type="project" value="UniProtKB-SubCell"/>
</dbReference>
<dbReference type="Gene3D" id="3.90.950.10">
    <property type="match status" value="1"/>
</dbReference>
<evidence type="ECO:0000313" key="5">
    <source>
        <dbReference type="EMBL" id="SDV50054.1"/>
    </source>
</evidence>
<evidence type="ECO:0000256" key="4">
    <source>
        <dbReference type="HAMAP-Rule" id="MF_00528"/>
    </source>
</evidence>
<evidence type="ECO:0000313" key="6">
    <source>
        <dbReference type="Proteomes" id="UP000243719"/>
    </source>
</evidence>
<keyword evidence="3 4" id="KW-0546">Nucleotide metabolism</keyword>
<dbReference type="STRING" id="1770053.SAMN05216551_11081"/>
<dbReference type="InterPro" id="IPR029001">
    <property type="entry name" value="ITPase-like_fam"/>
</dbReference>
<organism evidence="5 6">
    <name type="scientific">Chitinasiproducens palmae</name>
    <dbReference type="NCBI Taxonomy" id="1770053"/>
    <lineage>
        <taxon>Bacteria</taxon>
        <taxon>Pseudomonadati</taxon>
        <taxon>Pseudomonadota</taxon>
        <taxon>Betaproteobacteria</taxon>
        <taxon>Burkholderiales</taxon>
        <taxon>Burkholderiaceae</taxon>
        <taxon>Chitinasiproducens</taxon>
    </lineage>
</organism>
<comment type="subcellular location">
    <subcellularLocation>
        <location evidence="4">Cytoplasm</location>
    </subcellularLocation>
</comment>
<comment type="caution">
    <text evidence="4">Lacks conserved residue(s) required for the propagation of feature annotation.</text>
</comment>
<dbReference type="Proteomes" id="UP000243719">
    <property type="component" value="Unassembled WGS sequence"/>
</dbReference>
<gene>
    <name evidence="5" type="ORF">SAMN05216551_11081</name>
</gene>
<dbReference type="SUPFAM" id="SSF52972">
    <property type="entry name" value="ITPase-like"/>
    <property type="match status" value="2"/>
</dbReference>
<dbReference type="PANTHER" id="PTHR43213">
    <property type="entry name" value="BIFUNCTIONAL DTTP/UTP PYROPHOSPHATASE/METHYLTRANSFERASE PROTEIN-RELATED"/>
    <property type="match status" value="1"/>
</dbReference>
<dbReference type="HAMAP" id="MF_00528">
    <property type="entry name" value="Maf"/>
    <property type="match status" value="1"/>
</dbReference>
<dbReference type="GO" id="GO:0009117">
    <property type="term" value="P:nucleotide metabolic process"/>
    <property type="evidence" value="ECO:0007669"/>
    <property type="project" value="UniProtKB-KW"/>
</dbReference>
<evidence type="ECO:0000256" key="3">
    <source>
        <dbReference type="ARBA" id="ARBA00023080"/>
    </source>
</evidence>
<evidence type="ECO:0000256" key="2">
    <source>
        <dbReference type="ARBA" id="ARBA00022801"/>
    </source>
</evidence>
<dbReference type="PANTHER" id="PTHR43213:SF5">
    <property type="entry name" value="BIFUNCTIONAL DTTP_UTP PYROPHOSPHATASE_METHYLTRANSFERASE PROTEIN-RELATED"/>
    <property type="match status" value="1"/>
</dbReference>
<comment type="function">
    <text evidence="4">Nucleoside triphosphate pyrophosphatase that hydrolyzes dTTP and UTP. May have a dual role in cell division arrest and in preventing the incorporation of modified nucleotides into cellular nucleic acids.</text>
</comment>
<accession>A0A1H2PSN3</accession>
<dbReference type="RefSeq" id="WP_091910945.1">
    <property type="nucleotide sequence ID" value="NZ_FNLO01000010.1"/>
</dbReference>
<keyword evidence="6" id="KW-1185">Reference proteome</keyword>
<feature type="site" description="Important for substrate specificity" evidence="4">
    <location>
        <position position="91"/>
    </location>
</feature>
<reference evidence="6" key="1">
    <citation type="submission" date="2016-09" db="EMBL/GenBank/DDBJ databases">
        <authorList>
            <person name="Varghese N."/>
            <person name="Submissions S."/>
        </authorList>
    </citation>
    <scope>NUCLEOTIDE SEQUENCE [LARGE SCALE GENOMIC DNA]</scope>
    <source>
        <strain evidence="6">JS23</strain>
    </source>
</reference>
<evidence type="ECO:0000256" key="1">
    <source>
        <dbReference type="ARBA" id="ARBA00001968"/>
    </source>
</evidence>
<sequence length="290" mass="29694">MPNQPKPADAPHFVYLASQSPRRRELLDQLGVAHRLLLPDDAQAAEALEDVAPDDTPASYVIRVTLAKGFAARARRQASGLPVAPILAADTTVTLDDAILGKPADAAQATQMLTSLSGRTHRVLTGVAVFDGKSAIGPLTGSFTGRATGAVTGVVTRVATGTVSERGTHAADGTAASDPLALARAAQHAFDEGLGRAASGAAALQPPGIGWQGPALRLALSVSTVRVRVLTAEDIARYVASGEPFGKAGAYGIQGRGAEFIAELHGSYSGVMGLPLFETAAALRQSGLSF</sequence>
<feature type="active site" description="Proton acceptor" evidence="4">
    <location>
        <position position="90"/>
    </location>
</feature>
<proteinExistence type="inferred from homology"/>
<comment type="catalytic activity">
    <reaction evidence="4">
        <text>dTTP + H2O = dTMP + diphosphate + H(+)</text>
        <dbReference type="Rhea" id="RHEA:28534"/>
        <dbReference type="ChEBI" id="CHEBI:15377"/>
        <dbReference type="ChEBI" id="CHEBI:15378"/>
        <dbReference type="ChEBI" id="CHEBI:33019"/>
        <dbReference type="ChEBI" id="CHEBI:37568"/>
        <dbReference type="ChEBI" id="CHEBI:63528"/>
        <dbReference type="EC" id="3.6.1.9"/>
    </reaction>
</comment>
<dbReference type="EC" id="3.6.1.9" evidence="4"/>
<dbReference type="InterPro" id="IPR003697">
    <property type="entry name" value="Maf-like"/>
</dbReference>
<keyword evidence="4" id="KW-0963">Cytoplasm</keyword>